<reference evidence="2 3" key="1">
    <citation type="submission" date="2022-10" db="EMBL/GenBank/DDBJ databases">
        <title>Aestuariibacter sp. AA17 isolated from Montipora capitata coral fragment.</title>
        <authorList>
            <person name="Emsley S.A."/>
            <person name="Pfannmuller K.M."/>
            <person name="Loughran R.M."/>
            <person name="Shlafstein M."/>
            <person name="Papke E."/>
            <person name="Saw J.H."/>
            <person name="Ushijima B."/>
            <person name="Videau P."/>
        </authorList>
    </citation>
    <scope>NUCLEOTIDE SEQUENCE [LARGE SCALE GENOMIC DNA]</scope>
    <source>
        <strain evidence="2 3">AA17</strain>
    </source>
</reference>
<keyword evidence="1" id="KW-0732">Signal</keyword>
<evidence type="ECO:0000256" key="1">
    <source>
        <dbReference type="SAM" id="SignalP"/>
    </source>
</evidence>
<name>A0ABT3A3P7_9ALTE</name>
<organism evidence="2 3">
    <name type="scientific">Fluctibacter corallii</name>
    <dbReference type="NCBI Taxonomy" id="2984329"/>
    <lineage>
        <taxon>Bacteria</taxon>
        <taxon>Pseudomonadati</taxon>
        <taxon>Pseudomonadota</taxon>
        <taxon>Gammaproteobacteria</taxon>
        <taxon>Alteromonadales</taxon>
        <taxon>Alteromonadaceae</taxon>
        <taxon>Fluctibacter</taxon>
    </lineage>
</organism>
<proteinExistence type="predicted"/>
<gene>
    <name evidence="2" type="ORF">OE749_01200</name>
</gene>
<feature type="chain" id="PRO_5046861473" evidence="1">
    <location>
        <begin position="31"/>
        <end position="161"/>
    </location>
</feature>
<comment type="caution">
    <text evidence="2">The sequence shown here is derived from an EMBL/GenBank/DDBJ whole genome shotgun (WGS) entry which is preliminary data.</text>
</comment>
<dbReference type="RefSeq" id="WP_263710511.1">
    <property type="nucleotide sequence ID" value="NZ_JAOWKX010000001.1"/>
</dbReference>
<dbReference type="EMBL" id="JAOWKX010000001">
    <property type="protein sequence ID" value="MCV2883311.1"/>
    <property type="molecule type" value="Genomic_DNA"/>
</dbReference>
<protein>
    <submittedName>
        <fullName evidence="2">Uncharacterized protein</fullName>
    </submittedName>
</protein>
<dbReference type="Proteomes" id="UP001652504">
    <property type="component" value="Unassembled WGS sequence"/>
</dbReference>
<accession>A0ABT3A3P7</accession>
<feature type="signal peptide" evidence="1">
    <location>
        <begin position="1"/>
        <end position="30"/>
    </location>
</feature>
<evidence type="ECO:0000313" key="3">
    <source>
        <dbReference type="Proteomes" id="UP001652504"/>
    </source>
</evidence>
<keyword evidence="3" id="KW-1185">Reference proteome</keyword>
<sequence length="161" mass="17838">MTPRKQPANTIAKLSLLTLFASCLSFTASADLASWFKTDADFITLKDAKSEAHLFVVYPQLREGNCGVAIALDRNNSFSSNYATIASELNVSVRGKDYPMTPEKITHEGIMYKFNFDELYYGTNVLINAKNGKTFGDVLSSLSRFQDAHAIVTAIDCDEFE</sequence>
<evidence type="ECO:0000313" key="2">
    <source>
        <dbReference type="EMBL" id="MCV2883311.1"/>
    </source>
</evidence>